<feature type="region of interest" description="Disordered" evidence="1">
    <location>
        <begin position="1"/>
        <end position="28"/>
    </location>
</feature>
<feature type="compositionally biased region" description="Low complexity" evidence="1">
    <location>
        <begin position="1"/>
        <end position="12"/>
    </location>
</feature>
<dbReference type="Proteomes" id="UP001165085">
    <property type="component" value="Unassembled WGS sequence"/>
</dbReference>
<dbReference type="OrthoDB" id="10585940at2759"/>
<evidence type="ECO:0000256" key="1">
    <source>
        <dbReference type="SAM" id="MobiDB-lite"/>
    </source>
</evidence>
<name>A0A9W6ZSN2_9STRA</name>
<feature type="compositionally biased region" description="Polar residues" evidence="1">
    <location>
        <begin position="13"/>
        <end position="22"/>
    </location>
</feature>
<organism evidence="3 4">
    <name type="scientific">Triparma strigata</name>
    <dbReference type="NCBI Taxonomy" id="1606541"/>
    <lineage>
        <taxon>Eukaryota</taxon>
        <taxon>Sar</taxon>
        <taxon>Stramenopiles</taxon>
        <taxon>Ochrophyta</taxon>
        <taxon>Bolidophyceae</taxon>
        <taxon>Parmales</taxon>
        <taxon>Triparmaceae</taxon>
        <taxon>Triparma</taxon>
    </lineage>
</organism>
<sequence length="583" mass="62847">MARTARTHATTAQIRVQPQPQAALSPGIPPRSADCGTSIGMFRLLPPMAASDTVPPEKVSISKLTVTIPSLQWKAESSNIGLTPKGAGQPSASPKKLWHITKLCVTVPSASLRLSLNLDGSRARLREQTSFFSPVRTPVPPAAAVCPPAPSSTWSISSSNPRKRKKPTPTTTNQSPTTHIPLSLPSDASKNIICGRGGESNNHEGNQTYRGLAKCLASEFERIEGKHAKHTKRIPYLKAMIEALASGGMRFIEMCYECEDGSFVPKTSTDAKYLNGRRSRRASGPIWMQNTSRVFIQNKARQFFRDAINAKSKKVVTPSEEMFFCNLGVSNVLALAVSDLVSSSTKAIWLNALLASVDNAKAFVLRGGYVQDQEISKAAAVLRENPAPSLEVRTALLEGDPDLASAWMGQMTVANPVAAMEQLKPTMTNASKSGVVSPPVVNQDQLFTPPRHALLFEPAPPTKRRTLIDRRPAPIRGLEDLDAANVLATLHTPGRGQPQALISQDMISPTPSTLAGESHEGIVMGPFSPSSFVSPRAGGARRTGTPSMLASARNKFTFEGVVDEDEEARKLDEIDLDSFEVCM</sequence>
<dbReference type="InterPro" id="IPR049227">
    <property type="entry name" value="DUF6824"/>
</dbReference>
<evidence type="ECO:0000259" key="2">
    <source>
        <dbReference type="Pfam" id="PF20710"/>
    </source>
</evidence>
<dbReference type="Pfam" id="PF20710">
    <property type="entry name" value="DUF6824"/>
    <property type="match status" value="1"/>
</dbReference>
<gene>
    <name evidence="3" type="ORF">TrST_g9066</name>
</gene>
<reference evidence="4" key="1">
    <citation type="journal article" date="2023" name="Commun. Biol.">
        <title>Genome analysis of Parmales, the sister group of diatoms, reveals the evolutionary specialization of diatoms from phago-mixotrophs to photoautotrophs.</title>
        <authorList>
            <person name="Ban H."/>
            <person name="Sato S."/>
            <person name="Yoshikawa S."/>
            <person name="Yamada K."/>
            <person name="Nakamura Y."/>
            <person name="Ichinomiya M."/>
            <person name="Sato N."/>
            <person name="Blanc-Mathieu R."/>
            <person name="Endo H."/>
            <person name="Kuwata A."/>
            <person name="Ogata H."/>
        </authorList>
    </citation>
    <scope>NUCLEOTIDE SEQUENCE [LARGE SCALE GENOMIC DNA]</scope>
    <source>
        <strain evidence="4">NIES 3701</strain>
    </source>
</reference>
<feature type="compositionally biased region" description="Low complexity" evidence="1">
    <location>
        <begin position="144"/>
        <end position="160"/>
    </location>
</feature>
<feature type="region of interest" description="Disordered" evidence="1">
    <location>
        <begin position="144"/>
        <end position="184"/>
    </location>
</feature>
<dbReference type="EMBL" id="BRXY01000040">
    <property type="protein sequence ID" value="GMH56647.1"/>
    <property type="molecule type" value="Genomic_DNA"/>
</dbReference>
<protein>
    <recommendedName>
        <fullName evidence="2">DUF6824 domain-containing protein</fullName>
    </recommendedName>
</protein>
<feature type="compositionally biased region" description="Low complexity" evidence="1">
    <location>
        <begin position="168"/>
        <end position="181"/>
    </location>
</feature>
<dbReference type="AlphaFoldDB" id="A0A9W6ZSN2"/>
<evidence type="ECO:0000313" key="4">
    <source>
        <dbReference type="Proteomes" id="UP001165085"/>
    </source>
</evidence>
<comment type="caution">
    <text evidence="3">The sequence shown here is derived from an EMBL/GenBank/DDBJ whole genome shotgun (WGS) entry which is preliminary data.</text>
</comment>
<feature type="domain" description="DUF6824" evidence="2">
    <location>
        <begin position="192"/>
        <end position="254"/>
    </location>
</feature>
<proteinExistence type="predicted"/>
<accession>A0A9W6ZSN2</accession>
<evidence type="ECO:0000313" key="3">
    <source>
        <dbReference type="EMBL" id="GMH56647.1"/>
    </source>
</evidence>
<keyword evidence="4" id="KW-1185">Reference proteome</keyword>